<feature type="region of interest" description="Disordered" evidence="17">
    <location>
        <begin position="1107"/>
        <end position="1174"/>
    </location>
</feature>
<dbReference type="PANTHER" id="PTHR45997">
    <property type="entry name" value="DNA LIGASE 4"/>
    <property type="match status" value="1"/>
</dbReference>
<keyword evidence="6" id="KW-0677">Repeat</keyword>
<dbReference type="InterPro" id="IPR016059">
    <property type="entry name" value="DNA_ligase_ATP-dep_CS"/>
</dbReference>
<dbReference type="GO" id="GO:0071897">
    <property type="term" value="P:DNA biosynthetic process"/>
    <property type="evidence" value="ECO:0007669"/>
    <property type="project" value="InterPro"/>
</dbReference>
<keyword evidence="13" id="KW-0539">Nucleus</keyword>
<dbReference type="Gene3D" id="3.30.470.30">
    <property type="entry name" value="DNA ligase/mRNA capping enzyme"/>
    <property type="match status" value="1"/>
</dbReference>
<evidence type="ECO:0000256" key="11">
    <source>
        <dbReference type="ARBA" id="ARBA00023172"/>
    </source>
</evidence>
<feature type="domain" description="BRCT" evidence="19">
    <location>
        <begin position="762"/>
        <end position="855"/>
    </location>
</feature>
<evidence type="ECO:0000256" key="3">
    <source>
        <dbReference type="ARBA" id="ARBA00007572"/>
    </source>
</evidence>
<dbReference type="Pfam" id="PF04679">
    <property type="entry name" value="DNA_ligase_A_C"/>
    <property type="match status" value="1"/>
</dbReference>
<accession>A0A0D2X3G4</accession>
<dbReference type="Gene3D" id="3.40.50.10190">
    <property type="entry name" value="BRCT domain"/>
    <property type="match status" value="2"/>
</dbReference>
<evidence type="ECO:0000256" key="5">
    <source>
        <dbReference type="ARBA" id="ARBA00022723"/>
    </source>
</evidence>
<feature type="compositionally biased region" description="Low complexity" evidence="17">
    <location>
        <begin position="22"/>
        <end position="31"/>
    </location>
</feature>
<feature type="domain" description="ATP-dependent DNA ligase family profile" evidence="18">
    <location>
        <begin position="455"/>
        <end position="589"/>
    </location>
</feature>
<dbReference type="GO" id="GO:0006297">
    <property type="term" value="P:nucleotide-excision repair, DNA gap filling"/>
    <property type="evidence" value="ECO:0007669"/>
    <property type="project" value="TreeGrafter"/>
</dbReference>
<evidence type="ECO:0000256" key="4">
    <source>
        <dbReference type="ARBA" id="ARBA00022598"/>
    </source>
</evidence>
<evidence type="ECO:0000313" key="20">
    <source>
        <dbReference type="EMBL" id="KJE94264.1"/>
    </source>
</evidence>
<name>A0A0D2X3G4_CAPO3</name>
<dbReference type="CDD" id="cd07968">
    <property type="entry name" value="OBF_DNA_ligase_IV"/>
    <property type="match status" value="1"/>
</dbReference>
<protein>
    <recommendedName>
        <fullName evidence="15">DNA ligase</fullName>
        <ecNumber evidence="15">6.5.1.1</ecNumber>
    </recommendedName>
</protein>
<dbReference type="FunFam" id="2.40.50.140:FF:000150">
    <property type="entry name" value="DNA ligase"/>
    <property type="match status" value="1"/>
</dbReference>
<dbReference type="SUPFAM" id="SSF117018">
    <property type="entry name" value="ATP-dependent DNA ligase DNA-binding domain"/>
    <property type="match status" value="1"/>
</dbReference>
<dbReference type="AlphaFoldDB" id="A0A0D2X3G4"/>
<evidence type="ECO:0000259" key="19">
    <source>
        <dbReference type="PROSITE" id="PS50172"/>
    </source>
</evidence>
<evidence type="ECO:0000256" key="17">
    <source>
        <dbReference type="SAM" id="MobiDB-lite"/>
    </source>
</evidence>
<dbReference type="InterPro" id="IPR012340">
    <property type="entry name" value="NA-bd_OB-fold"/>
</dbReference>
<proteinExistence type="inferred from homology"/>
<evidence type="ECO:0000259" key="18">
    <source>
        <dbReference type="PROSITE" id="PS50160"/>
    </source>
</evidence>
<evidence type="ECO:0000256" key="12">
    <source>
        <dbReference type="ARBA" id="ARBA00023204"/>
    </source>
</evidence>
<dbReference type="InterPro" id="IPR001357">
    <property type="entry name" value="BRCT_dom"/>
</dbReference>
<feature type="region of interest" description="Disordered" evidence="17">
    <location>
        <begin position="1180"/>
        <end position="1199"/>
    </location>
</feature>
<feature type="region of interest" description="Disordered" evidence="17">
    <location>
        <begin position="1"/>
        <end position="31"/>
    </location>
</feature>
<dbReference type="Proteomes" id="UP000008743">
    <property type="component" value="Unassembled WGS sequence"/>
</dbReference>
<evidence type="ECO:0000256" key="16">
    <source>
        <dbReference type="RuleBase" id="RU004196"/>
    </source>
</evidence>
<dbReference type="Pfam" id="PF04675">
    <property type="entry name" value="DNA_ligase_A_N"/>
    <property type="match status" value="1"/>
</dbReference>
<feature type="compositionally biased region" description="Acidic residues" evidence="17">
    <location>
        <begin position="62"/>
        <end position="78"/>
    </location>
</feature>
<dbReference type="OrthoDB" id="151490at2759"/>
<dbReference type="InParanoid" id="A0A0D2X3G4"/>
<evidence type="ECO:0000256" key="6">
    <source>
        <dbReference type="ARBA" id="ARBA00022737"/>
    </source>
</evidence>
<keyword evidence="4 15" id="KW-0436">Ligase</keyword>
<evidence type="ECO:0000256" key="9">
    <source>
        <dbReference type="ARBA" id="ARBA00022840"/>
    </source>
</evidence>
<evidence type="ECO:0000313" key="21">
    <source>
        <dbReference type="Proteomes" id="UP000008743"/>
    </source>
</evidence>
<dbReference type="InterPro" id="IPR000977">
    <property type="entry name" value="DNA_ligase_ATP-dep"/>
</dbReference>
<dbReference type="CDD" id="cd07903">
    <property type="entry name" value="Adenylation_DNA_ligase_IV"/>
    <property type="match status" value="1"/>
</dbReference>
<organism evidence="20 21">
    <name type="scientific">Capsaspora owczarzaki (strain ATCC 30864)</name>
    <dbReference type="NCBI Taxonomy" id="595528"/>
    <lineage>
        <taxon>Eukaryota</taxon>
        <taxon>Filasterea</taxon>
        <taxon>Capsaspora</taxon>
    </lineage>
</organism>
<keyword evidence="9 15" id="KW-0067">ATP-binding</keyword>
<dbReference type="Pfam" id="PF16589">
    <property type="entry name" value="BRCT_2"/>
    <property type="match status" value="1"/>
</dbReference>
<dbReference type="STRING" id="595528.A0A0D2X3G4"/>
<dbReference type="GO" id="GO:0005524">
    <property type="term" value="F:ATP binding"/>
    <property type="evidence" value="ECO:0007669"/>
    <property type="project" value="UniProtKB-KW"/>
</dbReference>
<evidence type="ECO:0000256" key="8">
    <source>
        <dbReference type="ARBA" id="ARBA00022763"/>
    </source>
</evidence>
<comment type="subcellular location">
    <subcellularLocation>
        <location evidence="2">Nucleus</location>
    </subcellularLocation>
</comment>
<reference evidence="21" key="1">
    <citation type="submission" date="2011-02" db="EMBL/GenBank/DDBJ databases">
        <title>The Genome Sequence of Capsaspora owczarzaki ATCC 30864.</title>
        <authorList>
            <person name="Russ C."/>
            <person name="Cuomo C."/>
            <person name="Burger G."/>
            <person name="Gray M.W."/>
            <person name="Holland P.W.H."/>
            <person name="King N."/>
            <person name="Lang F.B.F."/>
            <person name="Roger A.J."/>
            <person name="Ruiz-Trillo I."/>
            <person name="Young S.K."/>
            <person name="Zeng Q."/>
            <person name="Gargeya S."/>
            <person name="Alvarado L."/>
            <person name="Berlin A."/>
            <person name="Chapman S.B."/>
            <person name="Chen Z."/>
            <person name="Freedman E."/>
            <person name="Gellesch M."/>
            <person name="Goldberg J."/>
            <person name="Griggs A."/>
            <person name="Gujja S."/>
            <person name="Heilman E."/>
            <person name="Heiman D."/>
            <person name="Howarth C."/>
            <person name="Mehta T."/>
            <person name="Neiman D."/>
            <person name="Pearson M."/>
            <person name="Roberts A."/>
            <person name="Saif S."/>
            <person name="Shea T."/>
            <person name="Shenoy N."/>
            <person name="Sisk P."/>
            <person name="Stolte C."/>
            <person name="Sykes S."/>
            <person name="White J."/>
            <person name="Yandava C."/>
            <person name="Haas B."/>
            <person name="Nusbaum C."/>
            <person name="Birren B."/>
        </authorList>
    </citation>
    <scope>NUCLEOTIDE SEQUENCE</scope>
    <source>
        <strain evidence="21">ATCC 30864</strain>
    </source>
</reference>
<dbReference type="GO" id="GO:0046872">
    <property type="term" value="F:metal ion binding"/>
    <property type="evidence" value="ECO:0007669"/>
    <property type="project" value="UniProtKB-KW"/>
</dbReference>
<gene>
    <name evidence="20" type="ORF">CAOG_004933</name>
</gene>
<dbReference type="InterPro" id="IPR036599">
    <property type="entry name" value="DNA_ligase_N_sf"/>
</dbReference>
<evidence type="ECO:0000256" key="15">
    <source>
        <dbReference type="RuleBase" id="RU000617"/>
    </source>
</evidence>
<keyword evidence="10" id="KW-0460">Magnesium</keyword>
<feature type="compositionally biased region" description="Basic and acidic residues" evidence="17">
    <location>
        <begin position="79"/>
        <end position="89"/>
    </location>
</feature>
<evidence type="ECO:0000256" key="13">
    <source>
        <dbReference type="ARBA" id="ARBA00023242"/>
    </source>
</evidence>
<evidence type="ECO:0000256" key="1">
    <source>
        <dbReference type="ARBA" id="ARBA00001946"/>
    </source>
</evidence>
<dbReference type="InterPro" id="IPR012308">
    <property type="entry name" value="DNA_ligase_ATP-dep_N"/>
</dbReference>
<keyword evidence="5" id="KW-0479">Metal-binding</keyword>
<feature type="compositionally biased region" description="Low complexity" evidence="17">
    <location>
        <begin position="1138"/>
        <end position="1148"/>
    </location>
</feature>
<dbReference type="GO" id="GO:0006303">
    <property type="term" value="P:double-strand break repair via nonhomologous end joining"/>
    <property type="evidence" value="ECO:0007669"/>
    <property type="project" value="TreeGrafter"/>
</dbReference>
<dbReference type="InterPro" id="IPR044125">
    <property type="entry name" value="Adenylation_DNA_ligase_IV"/>
</dbReference>
<keyword evidence="12 15" id="KW-0234">DNA repair</keyword>
<dbReference type="GO" id="GO:0003910">
    <property type="term" value="F:DNA ligase (ATP) activity"/>
    <property type="evidence" value="ECO:0007669"/>
    <property type="project" value="UniProtKB-EC"/>
</dbReference>
<comment type="cofactor">
    <cofactor evidence="1">
        <name>Mg(2+)</name>
        <dbReference type="ChEBI" id="CHEBI:18420"/>
    </cofactor>
</comment>
<dbReference type="GO" id="GO:0005958">
    <property type="term" value="C:DNA-dependent protein kinase-DNA ligase 4 complex"/>
    <property type="evidence" value="ECO:0007669"/>
    <property type="project" value="TreeGrafter"/>
</dbReference>
<dbReference type="Pfam" id="PF11411">
    <property type="entry name" value="DNA_ligase_IV"/>
    <property type="match status" value="1"/>
</dbReference>
<dbReference type="SUPFAM" id="SSF56091">
    <property type="entry name" value="DNA ligase/mRNA capping enzyme, catalytic domain"/>
    <property type="match status" value="1"/>
</dbReference>
<dbReference type="Gene3D" id="1.10.3260.10">
    <property type="entry name" value="DNA ligase, ATP-dependent, N-terminal domain"/>
    <property type="match status" value="1"/>
</dbReference>
<dbReference type="FunCoup" id="A0A0D2X3G4">
    <property type="interactions" value="223"/>
</dbReference>
<keyword evidence="7 15" id="KW-0547">Nucleotide-binding</keyword>
<dbReference type="SMART" id="SM00292">
    <property type="entry name" value="BRCT"/>
    <property type="match status" value="2"/>
</dbReference>
<keyword evidence="8 15" id="KW-0227">DNA damage</keyword>
<dbReference type="PROSITE" id="PS50172">
    <property type="entry name" value="BRCT"/>
    <property type="match status" value="2"/>
</dbReference>
<feature type="region of interest" description="Disordered" evidence="17">
    <location>
        <begin position="48"/>
        <end position="118"/>
    </location>
</feature>
<sequence>MSGSLGERRLVGVKIEPPSSDAAAAGAAAAGAADPRLLLGNRASNKASASGLHFHAKKADAADDDAQNDDDKDDDDDDDKHHPASDRSDGGVLNPATGDLADHRRMDNSDIPPEGNCGDSVPFAAVATLLEQISSDTKRSVKQNVLGSFLQRWRENGKSNPNTTVFPIVRLLLPSFDRERGMYGIKDAMLAKYYSDILGIVRGSEDYNKLKNYTKPQHNRQSAGDFAMVAFFVLQRRLADRPSNPLTVTDVNTLLDQLATEYMSNNRPGVKDTLRSMLFRSTAREQKWLIRIIGKDVKCGMSAQTVLKTFHQDAVDLFNVCSNLRRVCWQLRDPTKRLVSNDVSLFHPFRPMLAMRENISKIADKLGTFFMEIKFDGDRVMMHKQGDKYQYWSRKSINYSDKYGFSPDCGTITQYVHNAFKPGVTDVILDGEMILYDTKLDCFVPKSSADVKSFAGTDEQRPCYVVFDIVFLNGTSLCNMPLIERLRTLRKVFTPITGRIMFADQRTGTTSQEIIDFLNEAIDNREEGVMVKNMKSTYAPDKRDGGWYKIKPEYGDSFAELDVLIVGGYYGIGKRRGGMVSHFMCAVAVPPANPQEPPTVFHSFCKVGTGYSMSQLKEFGEQLEPHWHPFDTQNPPSQILLATGFKERPDVWIEPRHSRIVQIRAAEITPTEKYKCGFTLRFPRLECFRTDKEWSDCMTTTELDHAYRVGQGRLATTHFLSGDGEKGGRKQKAGGAGVAAGTSKTRTVLASFRGADLSGVKIDSELFQGLTFYVVNGSADRDKNELEKLIARHGGELIQNPPRSQVAHVVAIAHQEQAVRVKNIKAAGVCDIVRPSWIDECVKEKRVVPKRPTMLIFATELTRVEVAKFFDAFGDSYFEDTDEATLRTVFASMATPDPPKGVVPGRTDAQELNQTIAEIEDECFPDEIQGLFRGLTMYLDRFSHLQSSHHHSSNASSLGSSVESADGSNKATRSRSAASSSKKQSGHAAAATTATPTTTILGVRADAIPFCALDLVALRLVRHGAVVVDYIDSSVTHIVLSDEDHSRLPAISKLTGNLRRRPRVVSSAWVSDCVNAGGLVDERSYHPVGWTVSGMQAAGLVSHVEHAETDETEDDMSTNPPTSDHHQRWGDRSDWSDSSRFSDTSLSRGTKRTAQVAELESDSQSDSDLSHLTTGLIRRRKAPALAFASQRPVRASQQF</sequence>
<dbReference type="NCBIfam" id="TIGR00574">
    <property type="entry name" value="dnl1"/>
    <property type="match status" value="1"/>
</dbReference>
<dbReference type="GO" id="GO:0003677">
    <property type="term" value="F:DNA binding"/>
    <property type="evidence" value="ECO:0007669"/>
    <property type="project" value="InterPro"/>
</dbReference>
<dbReference type="SUPFAM" id="SSF52113">
    <property type="entry name" value="BRCT domain"/>
    <property type="match status" value="2"/>
</dbReference>
<evidence type="ECO:0000256" key="14">
    <source>
        <dbReference type="ARBA" id="ARBA00034003"/>
    </source>
</evidence>
<dbReference type="OMA" id="IMLQHRT"/>
<evidence type="ECO:0000256" key="7">
    <source>
        <dbReference type="ARBA" id="ARBA00022741"/>
    </source>
</evidence>
<dbReference type="InterPro" id="IPR012309">
    <property type="entry name" value="DNA_ligase_ATP-dep_C"/>
</dbReference>
<evidence type="ECO:0000256" key="10">
    <source>
        <dbReference type="ARBA" id="ARBA00022842"/>
    </source>
</evidence>
<dbReference type="eggNOG" id="KOG0966">
    <property type="taxonomic scope" value="Eukaryota"/>
</dbReference>
<dbReference type="SUPFAM" id="SSF50249">
    <property type="entry name" value="Nucleic acid-binding proteins"/>
    <property type="match status" value="1"/>
</dbReference>
<dbReference type="EC" id="6.5.1.1" evidence="15"/>
<dbReference type="InterPro" id="IPR021536">
    <property type="entry name" value="DNA_ligase_IV_dom"/>
</dbReference>
<dbReference type="GO" id="GO:0032807">
    <property type="term" value="C:DNA ligase IV complex"/>
    <property type="evidence" value="ECO:0007669"/>
    <property type="project" value="TreeGrafter"/>
</dbReference>
<feature type="region of interest" description="Disordered" evidence="17">
    <location>
        <begin position="953"/>
        <end position="993"/>
    </location>
</feature>
<dbReference type="Gene3D" id="2.40.50.140">
    <property type="entry name" value="Nucleic acid-binding proteins"/>
    <property type="match status" value="1"/>
</dbReference>
<dbReference type="GO" id="GO:0006310">
    <property type="term" value="P:DNA recombination"/>
    <property type="evidence" value="ECO:0007669"/>
    <property type="project" value="UniProtKB-KW"/>
</dbReference>
<dbReference type="Pfam" id="PF01068">
    <property type="entry name" value="DNA_ligase_A_M"/>
    <property type="match status" value="1"/>
</dbReference>
<comment type="similarity">
    <text evidence="3 16">Belongs to the ATP-dependent DNA ligase family.</text>
</comment>
<feature type="domain" description="BRCT" evidence="19">
    <location>
        <begin position="1020"/>
        <end position="1087"/>
    </location>
</feature>
<dbReference type="PROSITE" id="PS50160">
    <property type="entry name" value="DNA_LIGASE_A3"/>
    <property type="match status" value="1"/>
</dbReference>
<evidence type="ECO:0000256" key="2">
    <source>
        <dbReference type="ARBA" id="ARBA00004123"/>
    </source>
</evidence>
<dbReference type="InterPro" id="IPR036420">
    <property type="entry name" value="BRCT_dom_sf"/>
</dbReference>
<keyword evidence="11 15" id="KW-0233">DNA recombination</keyword>
<keyword evidence="21" id="KW-1185">Reference proteome</keyword>
<dbReference type="PROSITE" id="PS00697">
    <property type="entry name" value="DNA_LIGASE_A1"/>
    <property type="match status" value="1"/>
</dbReference>
<feature type="compositionally biased region" description="Basic and acidic residues" evidence="17">
    <location>
        <begin position="1123"/>
        <end position="1137"/>
    </location>
</feature>
<feature type="compositionally biased region" description="Basic and acidic residues" evidence="17">
    <location>
        <begin position="1"/>
        <end position="10"/>
    </location>
</feature>
<dbReference type="EMBL" id="KE346366">
    <property type="protein sequence ID" value="KJE94264.1"/>
    <property type="molecule type" value="Genomic_DNA"/>
</dbReference>
<dbReference type="RefSeq" id="XP_004347684.1">
    <property type="nucleotide sequence ID" value="XM_004347634.2"/>
</dbReference>
<dbReference type="InterPro" id="IPR029710">
    <property type="entry name" value="LIG4"/>
</dbReference>
<dbReference type="PhylomeDB" id="A0A0D2X3G4"/>
<comment type="catalytic activity">
    <reaction evidence="14 15">
        <text>ATP + (deoxyribonucleotide)n-3'-hydroxyl + 5'-phospho-(deoxyribonucleotide)m = (deoxyribonucleotide)n+m + AMP + diphosphate.</text>
        <dbReference type="EC" id="6.5.1.1"/>
    </reaction>
</comment>
<dbReference type="PANTHER" id="PTHR45997:SF1">
    <property type="entry name" value="DNA LIGASE 4"/>
    <property type="match status" value="1"/>
</dbReference>
<dbReference type="InterPro" id="IPR012310">
    <property type="entry name" value="DNA_ligase_ATP-dep_cent"/>
</dbReference>